<name>A0AAJ0GI47_9PEZI</name>
<protein>
    <recommendedName>
        <fullName evidence="2">DUF7729 domain-containing protein</fullName>
    </recommendedName>
</protein>
<evidence type="ECO:0000256" key="1">
    <source>
        <dbReference type="SAM" id="MobiDB-lite"/>
    </source>
</evidence>
<keyword evidence="4" id="KW-1185">Reference proteome</keyword>
<dbReference type="InterPro" id="IPR056146">
    <property type="entry name" value="DUF7729"/>
</dbReference>
<dbReference type="EMBL" id="JAWDJX010000002">
    <property type="protein sequence ID" value="KAK3058037.1"/>
    <property type="molecule type" value="Genomic_DNA"/>
</dbReference>
<feature type="domain" description="DUF7729" evidence="2">
    <location>
        <begin position="39"/>
        <end position="245"/>
    </location>
</feature>
<evidence type="ECO:0000313" key="3">
    <source>
        <dbReference type="EMBL" id="KAK3058037.1"/>
    </source>
</evidence>
<dbReference type="Pfam" id="PF24855">
    <property type="entry name" value="DUF7729"/>
    <property type="match status" value="1"/>
</dbReference>
<sequence>MVARLRQRGDGGGYRRGQNASETSGNGELQVADQGNQIPLPRPFDTSLGNNFTTSTCPTFFNDFLTNATFNECLPFSLLLQTSNSFFSTSRSFPRLTSTLDAACSVPYPKCAALMSSLAQQIQSSSTCGPDLALENPMVTQAYNGFIAYAPLYQAGCLRDPTTQDYCFASAVTNASAPTSSYIYYLALGVALPGGTQPTCNSCLQRTMDVFSTYAANSSQPLSEVYGTAAQQLDMTCGPTFVEANVVVASGDGATLSRHAGVGMVVALVVGLWAGF</sequence>
<feature type="region of interest" description="Disordered" evidence="1">
    <location>
        <begin position="1"/>
        <end position="45"/>
    </location>
</feature>
<comment type="caution">
    <text evidence="3">The sequence shown here is derived from an EMBL/GenBank/DDBJ whole genome shotgun (WGS) entry which is preliminary data.</text>
</comment>
<dbReference type="AlphaFoldDB" id="A0AAJ0GI47"/>
<accession>A0AAJ0GI47</accession>
<dbReference type="Proteomes" id="UP001271007">
    <property type="component" value="Unassembled WGS sequence"/>
</dbReference>
<feature type="compositionally biased region" description="Polar residues" evidence="1">
    <location>
        <begin position="18"/>
        <end position="37"/>
    </location>
</feature>
<reference evidence="3" key="1">
    <citation type="submission" date="2023-04" db="EMBL/GenBank/DDBJ databases">
        <title>Black Yeasts Isolated from many extreme environments.</title>
        <authorList>
            <person name="Coleine C."/>
            <person name="Stajich J.E."/>
            <person name="Selbmann L."/>
        </authorList>
    </citation>
    <scope>NUCLEOTIDE SEQUENCE</scope>
    <source>
        <strain evidence="3">CCFEE 5312</strain>
    </source>
</reference>
<dbReference type="PANTHER" id="PTHR39460">
    <property type="entry name" value="EXPRESSED PROTEIN"/>
    <property type="match status" value="1"/>
</dbReference>
<dbReference type="PANTHER" id="PTHR39460:SF1">
    <property type="entry name" value="C6 TRANSCRIPTION FACTOR"/>
    <property type="match status" value="1"/>
</dbReference>
<evidence type="ECO:0000259" key="2">
    <source>
        <dbReference type="Pfam" id="PF24855"/>
    </source>
</evidence>
<proteinExistence type="predicted"/>
<gene>
    <name evidence="3" type="ORF">LTR09_001114</name>
</gene>
<organism evidence="3 4">
    <name type="scientific">Extremus antarcticus</name>
    <dbReference type="NCBI Taxonomy" id="702011"/>
    <lineage>
        <taxon>Eukaryota</taxon>
        <taxon>Fungi</taxon>
        <taxon>Dikarya</taxon>
        <taxon>Ascomycota</taxon>
        <taxon>Pezizomycotina</taxon>
        <taxon>Dothideomycetes</taxon>
        <taxon>Dothideomycetidae</taxon>
        <taxon>Mycosphaerellales</taxon>
        <taxon>Extremaceae</taxon>
        <taxon>Extremus</taxon>
    </lineage>
</organism>
<evidence type="ECO:0000313" key="4">
    <source>
        <dbReference type="Proteomes" id="UP001271007"/>
    </source>
</evidence>